<evidence type="ECO:0000313" key="2">
    <source>
        <dbReference type="EMBL" id="JAD23650.1"/>
    </source>
</evidence>
<reference evidence="2" key="2">
    <citation type="journal article" date="2015" name="Data Brief">
        <title>Shoot transcriptome of the giant reed, Arundo donax.</title>
        <authorList>
            <person name="Barrero R.A."/>
            <person name="Guerrero F.D."/>
            <person name="Moolhuijzen P."/>
            <person name="Goolsby J.A."/>
            <person name="Tidwell J."/>
            <person name="Bellgard S.E."/>
            <person name="Bellgard M.I."/>
        </authorList>
    </citation>
    <scope>NUCLEOTIDE SEQUENCE</scope>
    <source>
        <tissue evidence="2">Shoot tissue taken approximately 20 cm above the soil surface</tissue>
    </source>
</reference>
<accession>A0A0A8YEQ3</accession>
<feature type="region of interest" description="Disordered" evidence="1">
    <location>
        <begin position="131"/>
        <end position="150"/>
    </location>
</feature>
<dbReference type="AlphaFoldDB" id="A0A0A8YEQ3"/>
<dbReference type="EMBL" id="GBRH01274245">
    <property type="protein sequence ID" value="JAD23650.1"/>
    <property type="molecule type" value="Transcribed_RNA"/>
</dbReference>
<name>A0A0A8YEQ3_ARUDO</name>
<organism evidence="2">
    <name type="scientific">Arundo donax</name>
    <name type="common">Giant reed</name>
    <name type="synonym">Donax arundinaceus</name>
    <dbReference type="NCBI Taxonomy" id="35708"/>
    <lineage>
        <taxon>Eukaryota</taxon>
        <taxon>Viridiplantae</taxon>
        <taxon>Streptophyta</taxon>
        <taxon>Embryophyta</taxon>
        <taxon>Tracheophyta</taxon>
        <taxon>Spermatophyta</taxon>
        <taxon>Magnoliopsida</taxon>
        <taxon>Liliopsida</taxon>
        <taxon>Poales</taxon>
        <taxon>Poaceae</taxon>
        <taxon>PACMAD clade</taxon>
        <taxon>Arundinoideae</taxon>
        <taxon>Arundineae</taxon>
        <taxon>Arundo</taxon>
    </lineage>
</organism>
<evidence type="ECO:0000256" key="1">
    <source>
        <dbReference type="SAM" id="MobiDB-lite"/>
    </source>
</evidence>
<feature type="compositionally biased region" description="Pro residues" evidence="1">
    <location>
        <begin position="140"/>
        <end position="150"/>
    </location>
</feature>
<proteinExistence type="predicted"/>
<reference evidence="2" key="1">
    <citation type="submission" date="2014-09" db="EMBL/GenBank/DDBJ databases">
        <authorList>
            <person name="Magalhaes I.L.F."/>
            <person name="Oliveira U."/>
            <person name="Santos F.R."/>
            <person name="Vidigal T.H.D.A."/>
            <person name="Brescovit A.D."/>
            <person name="Santos A.J."/>
        </authorList>
    </citation>
    <scope>NUCLEOTIDE SEQUENCE</scope>
    <source>
        <tissue evidence="2">Shoot tissue taken approximately 20 cm above the soil surface</tissue>
    </source>
</reference>
<sequence length="150" mass="15961">MSSSMAATEPGADPDDVEISAVLVFHLRHVLGRQIVVGVFRVGGEQDAVVGEAEATTTAPPPHHISSMSPLHRLMATATGVKPAPPLLGTPWARIEPPLPLHGSLSSRIDPHPPLLWSPSSRFESLTSCIEPQHHGSRGGPPPQPLLRIR</sequence>
<protein>
    <submittedName>
        <fullName evidence="2">Uncharacterized protein</fullName>
    </submittedName>
</protein>